<keyword evidence="2" id="KW-1185">Reference proteome</keyword>
<evidence type="ECO:0000313" key="2">
    <source>
        <dbReference type="Proteomes" id="UP000265520"/>
    </source>
</evidence>
<sequence length="72" mass="7991">MSKDSAYAIFKKIKMSYSSTETVDVPSAGKWMAIANADGETRHVPEPQGDKKAKEIWNNQVLIPFSVAEIPH</sequence>
<reference evidence="1 2" key="1">
    <citation type="journal article" date="2018" name="Front. Plant Sci.">
        <title>Red Clover (Trifolium pratense) and Zigzag Clover (T. medium) - A Picture of Genomic Similarities and Differences.</title>
        <authorList>
            <person name="Dluhosova J."/>
            <person name="Istvanek J."/>
            <person name="Nedelnik J."/>
            <person name="Repkova J."/>
        </authorList>
    </citation>
    <scope>NUCLEOTIDE SEQUENCE [LARGE SCALE GENOMIC DNA]</scope>
    <source>
        <strain evidence="2">cv. 10/8</strain>
        <tissue evidence="1">Leaf</tissue>
    </source>
</reference>
<dbReference type="AlphaFoldDB" id="A0A392TH33"/>
<dbReference type="EMBL" id="LXQA010559942">
    <property type="protein sequence ID" value="MCI59245.1"/>
    <property type="molecule type" value="Genomic_DNA"/>
</dbReference>
<dbReference type="Proteomes" id="UP000265520">
    <property type="component" value="Unassembled WGS sequence"/>
</dbReference>
<proteinExistence type="predicted"/>
<organism evidence="1 2">
    <name type="scientific">Trifolium medium</name>
    <dbReference type="NCBI Taxonomy" id="97028"/>
    <lineage>
        <taxon>Eukaryota</taxon>
        <taxon>Viridiplantae</taxon>
        <taxon>Streptophyta</taxon>
        <taxon>Embryophyta</taxon>
        <taxon>Tracheophyta</taxon>
        <taxon>Spermatophyta</taxon>
        <taxon>Magnoliopsida</taxon>
        <taxon>eudicotyledons</taxon>
        <taxon>Gunneridae</taxon>
        <taxon>Pentapetalae</taxon>
        <taxon>rosids</taxon>
        <taxon>fabids</taxon>
        <taxon>Fabales</taxon>
        <taxon>Fabaceae</taxon>
        <taxon>Papilionoideae</taxon>
        <taxon>50 kb inversion clade</taxon>
        <taxon>NPAAA clade</taxon>
        <taxon>Hologalegina</taxon>
        <taxon>IRL clade</taxon>
        <taxon>Trifolieae</taxon>
        <taxon>Trifolium</taxon>
    </lineage>
</organism>
<feature type="non-terminal residue" evidence="1">
    <location>
        <position position="72"/>
    </location>
</feature>
<protein>
    <submittedName>
        <fullName evidence="1">Uncharacterized protein</fullName>
    </submittedName>
</protein>
<comment type="caution">
    <text evidence="1">The sequence shown here is derived from an EMBL/GenBank/DDBJ whole genome shotgun (WGS) entry which is preliminary data.</text>
</comment>
<accession>A0A392TH33</accession>
<name>A0A392TH33_9FABA</name>
<evidence type="ECO:0000313" key="1">
    <source>
        <dbReference type="EMBL" id="MCI59245.1"/>
    </source>
</evidence>